<protein>
    <submittedName>
        <fullName evidence="1">Glycosyltransferase involved in cell wall biosynthesis</fullName>
    </submittedName>
</protein>
<accession>A0ABU0LW20</accession>
<dbReference type="EMBL" id="JAUSVR010000017">
    <property type="protein sequence ID" value="MDQ0512867.1"/>
    <property type="molecule type" value="Genomic_DNA"/>
</dbReference>
<gene>
    <name evidence="1" type="ORF">QOZ99_003782</name>
</gene>
<proteinExistence type="predicted"/>
<dbReference type="SUPFAM" id="SSF53756">
    <property type="entry name" value="UDP-Glycosyltransferase/glycogen phosphorylase"/>
    <property type="match status" value="1"/>
</dbReference>
<keyword evidence="2" id="KW-1185">Reference proteome</keyword>
<name>A0ABU0LW20_9HYPH</name>
<dbReference type="Pfam" id="PF13692">
    <property type="entry name" value="Glyco_trans_1_4"/>
    <property type="match status" value="1"/>
</dbReference>
<evidence type="ECO:0000313" key="2">
    <source>
        <dbReference type="Proteomes" id="UP001235094"/>
    </source>
</evidence>
<dbReference type="Gene3D" id="3.40.50.2000">
    <property type="entry name" value="Glycogen Phosphorylase B"/>
    <property type="match status" value="1"/>
</dbReference>
<evidence type="ECO:0000313" key="1">
    <source>
        <dbReference type="EMBL" id="MDQ0512867.1"/>
    </source>
</evidence>
<comment type="caution">
    <text evidence="1">The sequence shown here is derived from an EMBL/GenBank/DDBJ whole genome shotgun (WGS) entry which is preliminary data.</text>
</comment>
<dbReference type="Proteomes" id="UP001235094">
    <property type="component" value="Unassembled WGS sequence"/>
</dbReference>
<dbReference type="PANTHER" id="PTHR12526">
    <property type="entry name" value="GLYCOSYLTRANSFERASE"/>
    <property type="match status" value="1"/>
</dbReference>
<dbReference type="RefSeq" id="WP_306891524.1">
    <property type="nucleotide sequence ID" value="NZ_JAUSVR010000017.1"/>
</dbReference>
<reference evidence="1 2" key="1">
    <citation type="submission" date="2023-07" db="EMBL/GenBank/DDBJ databases">
        <title>Genomic Encyclopedia of Type Strains, Phase IV (KMG-IV): sequencing the most valuable type-strain genomes for metagenomic binning, comparative biology and taxonomic classification.</title>
        <authorList>
            <person name="Goeker M."/>
        </authorList>
    </citation>
    <scope>NUCLEOTIDE SEQUENCE [LARGE SCALE GENOMIC DNA]</scope>
    <source>
        <strain evidence="1 2">DSM 15561</strain>
    </source>
</reference>
<sequence>MQMRWPFAGRSARQPDVLFVDDAVPDVRAGAGQPRAALIVALLARSGAQVRVLAASGATPNGDSSREGRQAYANSLERSFREQARQADMVIISRPHNMARFLPLWNARRRPRARLVYDAEALFSSRERIRRKVLGLADGPDLDEEMSRELALVRHADVVLAVNWQEAAIFRNAGHKDVRVLGYASTYRATPPSFHARSGFLFVGPIYDPSTPNGDSIRFFSEHVWPSVRRALPEAGLTLAGRAHADIPTNDDGVVKLGALDDLSSVYREARVFVAPTRFAAGIPLKVLDAASAGVPIVMTSLLAEQLGWQDGVEALVADAPEDIARACIRLHGSEPLWTSIRAKALQRVEASHSAEGIGQTVHDLLRAI</sequence>
<organism evidence="1 2">
    <name type="scientific">Ancylobacter amanitiformis</name>
    <dbReference type="NCBI Taxonomy" id="217069"/>
    <lineage>
        <taxon>Bacteria</taxon>
        <taxon>Pseudomonadati</taxon>
        <taxon>Pseudomonadota</taxon>
        <taxon>Alphaproteobacteria</taxon>
        <taxon>Hyphomicrobiales</taxon>
        <taxon>Xanthobacteraceae</taxon>
        <taxon>Ancylobacter</taxon>
    </lineage>
</organism>